<dbReference type="FunFam" id="2.60.300.12:FF:000002">
    <property type="entry name" value="Iron-sulfur cluster insertion protein ErpA"/>
    <property type="match status" value="1"/>
</dbReference>
<accession>A0A5J6ZAJ0</accession>
<protein>
    <recommendedName>
        <fullName evidence="4">Iron-sulfur cluster insertion protein ErpA</fullName>
    </recommendedName>
</protein>
<proteinExistence type="inferred from homology"/>
<evidence type="ECO:0000256" key="3">
    <source>
        <dbReference type="ARBA" id="ARBA00023014"/>
    </source>
</evidence>
<dbReference type="Gene3D" id="2.60.300.12">
    <property type="entry name" value="HesB-like domain"/>
    <property type="match status" value="1"/>
</dbReference>
<dbReference type="OrthoDB" id="9801228at2"/>
<organism evidence="6 7">
    <name type="scientific">Buchnera aphidicola</name>
    <name type="common">Aphis fabae</name>
    <dbReference type="NCBI Taxonomy" id="571430"/>
    <lineage>
        <taxon>Bacteria</taxon>
        <taxon>Pseudomonadati</taxon>
        <taxon>Pseudomonadota</taxon>
        <taxon>Gammaproteobacteria</taxon>
        <taxon>Enterobacterales</taxon>
        <taxon>Erwiniaceae</taxon>
        <taxon>Buchnera</taxon>
    </lineage>
</organism>
<name>A0A5J6ZAJ0_9GAMM</name>
<dbReference type="NCBIfam" id="TIGR00049">
    <property type="entry name" value="iron-sulfur cluster assembly accessory protein"/>
    <property type="match status" value="1"/>
</dbReference>
<dbReference type="InterPro" id="IPR000361">
    <property type="entry name" value="ATAP_core_dom"/>
</dbReference>
<dbReference type="PROSITE" id="PS01152">
    <property type="entry name" value="HESB"/>
    <property type="match status" value="1"/>
</dbReference>
<gene>
    <name evidence="4 6" type="primary">erpA</name>
    <name evidence="6" type="ORF">FQV33_00020</name>
</gene>
<keyword evidence="2 4" id="KW-0408">Iron</keyword>
<dbReference type="InterPro" id="IPR035903">
    <property type="entry name" value="HesB-like_dom_sf"/>
</dbReference>
<evidence type="ECO:0000256" key="4">
    <source>
        <dbReference type="HAMAP-Rule" id="MF_01380"/>
    </source>
</evidence>
<dbReference type="HAMAP" id="MF_01380">
    <property type="entry name" value="Fe_S_insert_ErpA"/>
    <property type="match status" value="1"/>
</dbReference>
<reference evidence="6 7" key="1">
    <citation type="submission" date="2019-07" db="EMBL/GenBank/DDBJ databases">
        <title>Buchnera limit thermal tolerance of host aphids.</title>
        <authorList>
            <person name="Zhang B."/>
            <person name="Moran N."/>
        </authorList>
    </citation>
    <scope>NUCLEOTIDE SEQUENCE [LARGE SCALE GENOMIC DNA]</scope>
    <source>
        <strain evidence="6 7">Afa-UT1</strain>
    </source>
</reference>
<dbReference type="InterPro" id="IPR016092">
    <property type="entry name" value="ATAP"/>
</dbReference>
<keyword evidence="3 4" id="KW-0411">Iron-sulfur</keyword>
<comment type="subunit">
    <text evidence="4">Homodimer.</text>
</comment>
<keyword evidence="1 4" id="KW-0479">Metal-binding</keyword>
<dbReference type="InterPro" id="IPR023063">
    <property type="entry name" value="ErpA_proteobact"/>
</dbReference>
<dbReference type="GO" id="GO:0051537">
    <property type="term" value="F:2 iron, 2 sulfur cluster binding"/>
    <property type="evidence" value="ECO:0007669"/>
    <property type="project" value="TreeGrafter"/>
</dbReference>
<evidence type="ECO:0000256" key="2">
    <source>
        <dbReference type="ARBA" id="ARBA00023004"/>
    </source>
</evidence>
<dbReference type="Proteomes" id="UP000325981">
    <property type="component" value="Chromosome"/>
</dbReference>
<dbReference type="AlphaFoldDB" id="A0A5J6ZAJ0"/>
<comment type="similarity">
    <text evidence="4">Belongs to the HesB/IscA family.</text>
</comment>
<evidence type="ECO:0000256" key="1">
    <source>
        <dbReference type="ARBA" id="ARBA00022723"/>
    </source>
</evidence>
<comment type="cofactor">
    <cofactor evidence="4">
        <name>iron-sulfur cluster</name>
        <dbReference type="ChEBI" id="CHEBI:30408"/>
    </cofactor>
    <text evidence="4">Binds 1 iron-sulfur cluster per subunit.</text>
</comment>
<dbReference type="GO" id="GO:0005829">
    <property type="term" value="C:cytosol"/>
    <property type="evidence" value="ECO:0007669"/>
    <property type="project" value="TreeGrafter"/>
</dbReference>
<dbReference type="GO" id="GO:0005506">
    <property type="term" value="F:iron ion binding"/>
    <property type="evidence" value="ECO:0007669"/>
    <property type="project" value="UniProtKB-UniRule"/>
</dbReference>
<evidence type="ECO:0000313" key="7">
    <source>
        <dbReference type="Proteomes" id="UP000325981"/>
    </source>
</evidence>
<dbReference type="PANTHER" id="PTHR43011">
    <property type="entry name" value="IRON-SULFUR CLUSTER ASSEMBLY 2 HOMOLOG, MITOCHONDRIAL"/>
    <property type="match status" value="1"/>
</dbReference>
<feature type="binding site" evidence="4">
    <location>
        <position position="126"/>
    </location>
    <ligand>
        <name>iron-sulfur cluster</name>
        <dbReference type="ChEBI" id="CHEBI:30408"/>
    </ligand>
</feature>
<dbReference type="NCBIfam" id="NF010147">
    <property type="entry name" value="PRK13623.1"/>
    <property type="match status" value="1"/>
</dbReference>
<dbReference type="PANTHER" id="PTHR43011:SF1">
    <property type="entry name" value="IRON-SULFUR CLUSTER ASSEMBLY 2 HOMOLOG, MITOCHONDRIAL"/>
    <property type="match status" value="1"/>
</dbReference>
<dbReference type="EMBL" id="CP042427">
    <property type="protein sequence ID" value="QFQ32394.1"/>
    <property type="molecule type" value="Genomic_DNA"/>
</dbReference>
<comment type="function">
    <text evidence="4">Required for insertion of 4Fe-4S clusters for at least IspG.</text>
</comment>
<dbReference type="GO" id="GO:0016226">
    <property type="term" value="P:iron-sulfur cluster assembly"/>
    <property type="evidence" value="ECO:0007669"/>
    <property type="project" value="UniProtKB-UniRule"/>
</dbReference>
<feature type="domain" description="Core" evidence="5">
    <location>
        <begin position="28"/>
        <end position="129"/>
    </location>
</feature>
<dbReference type="SUPFAM" id="SSF89360">
    <property type="entry name" value="HesB-like domain"/>
    <property type="match status" value="1"/>
</dbReference>
<dbReference type="Pfam" id="PF01521">
    <property type="entry name" value="Fe-S_biosyn"/>
    <property type="match status" value="1"/>
</dbReference>
<evidence type="ECO:0000313" key="6">
    <source>
        <dbReference type="EMBL" id="QFQ32394.1"/>
    </source>
</evidence>
<feature type="binding site" evidence="4">
    <location>
        <position position="62"/>
    </location>
    <ligand>
        <name>iron-sulfur cluster</name>
        <dbReference type="ChEBI" id="CHEBI:30408"/>
    </ligand>
</feature>
<sequence length="134" mass="15499">MIRYHILFSIISKYFENIFKVKNIINNHIQLTKTAIKKIKSFILIKKNKNLKFRIYILGGGCSGFQYQFTFDENINKNDMLINQENICLIIDPISLQYLKGGKIDYVENLEGSKFIVYNPNAKNTCGCGSSFNI</sequence>
<dbReference type="GO" id="GO:0051539">
    <property type="term" value="F:4 iron, 4 sulfur cluster binding"/>
    <property type="evidence" value="ECO:0007669"/>
    <property type="project" value="TreeGrafter"/>
</dbReference>
<feature type="binding site" evidence="4">
    <location>
        <position position="128"/>
    </location>
    <ligand>
        <name>iron-sulfur cluster</name>
        <dbReference type="ChEBI" id="CHEBI:30408"/>
    </ligand>
</feature>
<dbReference type="InterPro" id="IPR017870">
    <property type="entry name" value="FeS_cluster_insertion_CS"/>
</dbReference>
<evidence type="ECO:0000259" key="5">
    <source>
        <dbReference type="Pfam" id="PF01521"/>
    </source>
</evidence>